<comment type="caution">
    <text evidence="7">The sequence shown here is derived from an EMBL/GenBank/DDBJ whole genome shotgun (WGS) entry which is preliminary data.</text>
</comment>
<evidence type="ECO:0000256" key="1">
    <source>
        <dbReference type="ARBA" id="ARBA00004606"/>
    </source>
</evidence>
<dbReference type="OrthoDB" id="191334at2759"/>
<evidence type="ECO:0000256" key="3">
    <source>
        <dbReference type="ARBA" id="ARBA00022679"/>
    </source>
</evidence>
<evidence type="ECO:0000256" key="6">
    <source>
        <dbReference type="SAM" id="Phobius"/>
    </source>
</evidence>
<keyword evidence="6" id="KW-1133">Transmembrane helix</keyword>
<evidence type="ECO:0000256" key="2">
    <source>
        <dbReference type="ARBA" id="ARBA00022676"/>
    </source>
</evidence>
<keyword evidence="2" id="KW-0328">Glycosyltransferase</keyword>
<dbReference type="Proteomes" id="UP000224567">
    <property type="component" value="Unassembled WGS sequence"/>
</dbReference>
<dbReference type="GO" id="GO:0016757">
    <property type="term" value="F:glycosyltransferase activity"/>
    <property type="evidence" value="ECO:0007669"/>
    <property type="project" value="UniProtKB-KW"/>
</dbReference>
<evidence type="ECO:0000313" key="8">
    <source>
        <dbReference type="Proteomes" id="UP000224567"/>
    </source>
</evidence>
<evidence type="ECO:0000256" key="5">
    <source>
        <dbReference type="ARBA" id="ARBA00023180"/>
    </source>
</evidence>
<keyword evidence="4 6" id="KW-0472">Membrane</keyword>
<reference evidence="8" key="2">
    <citation type="journal article" date="2017" name="J. Anim. Genet.">
        <title>Multiple reference genome sequences of hot pepper reveal the massive evolution of plant disease resistance genes by retroduplication.</title>
        <authorList>
            <person name="Kim S."/>
            <person name="Park J."/>
            <person name="Yeom S.-I."/>
            <person name="Kim Y.-M."/>
            <person name="Seo E."/>
            <person name="Kim K.-T."/>
            <person name="Kim M.-S."/>
            <person name="Lee J.M."/>
            <person name="Cheong K."/>
            <person name="Shin H.-S."/>
            <person name="Kim S.-B."/>
            <person name="Han K."/>
            <person name="Lee J."/>
            <person name="Park M."/>
            <person name="Lee H.-A."/>
            <person name="Lee H.-Y."/>
            <person name="Lee Y."/>
            <person name="Oh S."/>
            <person name="Lee J.H."/>
            <person name="Choi E."/>
            <person name="Choi E."/>
            <person name="Lee S.E."/>
            <person name="Jeon J."/>
            <person name="Kim H."/>
            <person name="Choi G."/>
            <person name="Song H."/>
            <person name="Lee J."/>
            <person name="Lee S.-C."/>
            <person name="Kwon J.-K."/>
            <person name="Lee H.-Y."/>
            <person name="Koo N."/>
            <person name="Hong Y."/>
            <person name="Kim R.W."/>
            <person name="Kang W.-H."/>
            <person name="Huh J.H."/>
            <person name="Kang B.-C."/>
            <person name="Yang T.-J."/>
            <person name="Lee Y.-H."/>
            <person name="Bennetzen J.L."/>
            <person name="Choi D."/>
        </authorList>
    </citation>
    <scope>NUCLEOTIDE SEQUENCE [LARGE SCALE GENOMIC DNA]</scope>
    <source>
        <strain evidence="8">cv. PBC81</strain>
    </source>
</reference>
<organism evidence="7 8">
    <name type="scientific">Capsicum baccatum</name>
    <name type="common">Peruvian pepper</name>
    <dbReference type="NCBI Taxonomy" id="33114"/>
    <lineage>
        <taxon>Eukaryota</taxon>
        <taxon>Viridiplantae</taxon>
        <taxon>Streptophyta</taxon>
        <taxon>Embryophyta</taxon>
        <taxon>Tracheophyta</taxon>
        <taxon>Spermatophyta</taxon>
        <taxon>Magnoliopsida</taxon>
        <taxon>eudicotyledons</taxon>
        <taxon>Gunneridae</taxon>
        <taxon>Pentapetalae</taxon>
        <taxon>asterids</taxon>
        <taxon>lamiids</taxon>
        <taxon>Solanales</taxon>
        <taxon>Solanaceae</taxon>
        <taxon>Solanoideae</taxon>
        <taxon>Capsiceae</taxon>
        <taxon>Capsicum</taxon>
    </lineage>
</organism>
<comment type="subcellular location">
    <subcellularLocation>
        <location evidence="1">Membrane</location>
        <topology evidence="1">Single-pass type II membrane protein</topology>
    </subcellularLocation>
</comment>
<dbReference type="Pfam" id="PF02485">
    <property type="entry name" value="Branch"/>
    <property type="match status" value="1"/>
</dbReference>
<keyword evidence="8" id="KW-1185">Reference proteome</keyword>
<dbReference type="AlphaFoldDB" id="A0A2G2VK93"/>
<reference evidence="7 8" key="1">
    <citation type="journal article" date="2017" name="Genome Biol.">
        <title>New reference genome sequences of hot pepper reveal the massive evolution of plant disease-resistance genes by retroduplication.</title>
        <authorList>
            <person name="Kim S."/>
            <person name="Park J."/>
            <person name="Yeom S.I."/>
            <person name="Kim Y.M."/>
            <person name="Seo E."/>
            <person name="Kim K.T."/>
            <person name="Kim M.S."/>
            <person name="Lee J.M."/>
            <person name="Cheong K."/>
            <person name="Shin H.S."/>
            <person name="Kim S.B."/>
            <person name="Han K."/>
            <person name="Lee J."/>
            <person name="Park M."/>
            <person name="Lee H.A."/>
            <person name="Lee H.Y."/>
            <person name="Lee Y."/>
            <person name="Oh S."/>
            <person name="Lee J.H."/>
            <person name="Choi E."/>
            <person name="Choi E."/>
            <person name="Lee S.E."/>
            <person name="Jeon J."/>
            <person name="Kim H."/>
            <person name="Choi G."/>
            <person name="Song H."/>
            <person name="Lee J."/>
            <person name="Lee S.C."/>
            <person name="Kwon J.K."/>
            <person name="Lee H.Y."/>
            <person name="Koo N."/>
            <person name="Hong Y."/>
            <person name="Kim R.W."/>
            <person name="Kang W.H."/>
            <person name="Huh J.H."/>
            <person name="Kang B.C."/>
            <person name="Yang T.J."/>
            <person name="Lee Y.H."/>
            <person name="Bennetzen J.L."/>
            <person name="Choi D."/>
        </authorList>
    </citation>
    <scope>NUCLEOTIDE SEQUENCE [LARGE SCALE GENOMIC DNA]</scope>
    <source>
        <strain evidence="8">cv. PBC81</strain>
    </source>
</reference>
<dbReference type="InterPro" id="IPR003406">
    <property type="entry name" value="Glyco_trans_14"/>
</dbReference>
<accession>A0A2G2VK93</accession>
<keyword evidence="3" id="KW-0808">Transferase</keyword>
<protein>
    <submittedName>
        <fullName evidence="7">Uncharacterized protein</fullName>
    </submittedName>
</protein>
<name>A0A2G2VK93_CAPBA</name>
<proteinExistence type="predicted"/>
<keyword evidence="5" id="KW-0325">Glycoprotein</keyword>
<dbReference type="EMBL" id="MLFT02000011">
    <property type="protein sequence ID" value="PHT33396.1"/>
    <property type="molecule type" value="Genomic_DNA"/>
</dbReference>
<dbReference type="InterPro" id="IPR044174">
    <property type="entry name" value="BC10-like"/>
</dbReference>
<dbReference type="GO" id="GO:0016020">
    <property type="term" value="C:membrane"/>
    <property type="evidence" value="ECO:0007669"/>
    <property type="project" value="UniProtKB-SubCell"/>
</dbReference>
<dbReference type="PANTHER" id="PTHR31042">
    <property type="entry name" value="CORE-2/I-BRANCHING BETA-1,6-N-ACETYLGLUCOSAMINYLTRANSFERASE FAMILY PROTEIN-RELATED"/>
    <property type="match status" value="1"/>
</dbReference>
<keyword evidence="6" id="KW-0812">Transmembrane</keyword>
<evidence type="ECO:0000256" key="4">
    <source>
        <dbReference type="ARBA" id="ARBA00023136"/>
    </source>
</evidence>
<gene>
    <name evidence="7" type="ORF">CQW23_25196</name>
</gene>
<sequence>MKNQNQNSITMAIKLFNTPLNILNLLSSFFFFACGLTCGIILTFYFNNFNLNLQVINSQILNYSSSISSQLSPPAVPIPMIHRLGFNDYIKPYNIQHDMNDDELLWRSSMVPKVKKFPFKRVPKIAFMFLTRGPILLSPLWEMFFKGYEEFYSIYIHSNPCYNQSEVVESPIFHGRRIPSKEVQWGKVNMVEAEKRVLANALLDISNQRFVLLSEACIPLFNFSTVYNYLMNSTKNFVESYDLPGPVGRGRYQSRMSPTIKVEQWRKGSQWFEIDRDLAVEIVSDETYFPVFQKHCMGSCYADEHYLPTFVNMKFKERNSGRSLTWVNWAKGGPHPAQYYRTDVTLEFLEKLRSESNCEYNGKKTSVCHLFARKFTQHSLSRLLRFAPKVMQFNH</sequence>
<feature type="transmembrane region" description="Helical" evidence="6">
    <location>
        <begin position="21"/>
        <end position="46"/>
    </location>
</feature>
<evidence type="ECO:0000313" key="7">
    <source>
        <dbReference type="EMBL" id="PHT33396.1"/>
    </source>
</evidence>
<dbReference type="PROSITE" id="PS51257">
    <property type="entry name" value="PROKAR_LIPOPROTEIN"/>
    <property type="match status" value="1"/>
</dbReference>
<dbReference type="PANTHER" id="PTHR31042:SF111">
    <property type="entry name" value="CORE-2_I-BRANCHING BETA-1,6-N-ACETYLGLUCOSAMINYLTRANSFERASE FAMILY PROTEIN"/>
    <property type="match status" value="1"/>
</dbReference>